<accession>A0ABW5TVV6</accession>
<evidence type="ECO:0000256" key="11">
    <source>
        <dbReference type="ARBA" id="ARBA00022741"/>
    </source>
</evidence>
<dbReference type="InterPro" id="IPR019734">
    <property type="entry name" value="TPR_rpt"/>
</dbReference>
<evidence type="ECO:0000256" key="16">
    <source>
        <dbReference type="ARBA" id="ARBA00023014"/>
    </source>
</evidence>
<evidence type="ECO:0000313" key="22">
    <source>
        <dbReference type="EMBL" id="MFD2732246.1"/>
    </source>
</evidence>
<dbReference type="CDD" id="cd16917">
    <property type="entry name" value="HATPase_UhpB-NarQ-NarX-like"/>
    <property type="match status" value="1"/>
</dbReference>
<evidence type="ECO:0000259" key="21">
    <source>
        <dbReference type="PROSITE" id="PS50109"/>
    </source>
</evidence>
<dbReference type="Pfam" id="PF02518">
    <property type="entry name" value="HATPase_c"/>
    <property type="match status" value="1"/>
</dbReference>
<dbReference type="PROSITE" id="PS50109">
    <property type="entry name" value="HIS_KIN"/>
    <property type="match status" value="1"/>
</dbReference>
<evidence type="ECO:0000256" key="14">
    <source>
        <dbReference type="ARBA" id="ARBA00023004"/>
    </source>
</evidence>
<dbReference type="Proteomes" id="UP001597546">
    <property type="component" value="Unassembled WGS sequence"/>
</dbReference>
<dbReference type="Gene3D" id="1.25.40.10">
    <property type="entry name" value="Tetratricopeptide repeat domain"/>
    <property type="match status" value="2"/>
</dbReference>
<dbReference type="SMART" id="SM00387">
    <property type="entry name" value="HATPase_c"/>
    <property type="match status" value="1"/>
</dbReference>
<dbReference type="EC" id="2.7.13.3" evidence="4"/>
<evidence type="ECO:0000256" key="10">
    <source>
        <dbReference type="ARBA" id="ARBA00022723"/>
    </source>
</evidence>
<feature type="transmembrane region" description="Helical" evidence="20">
    <location>
        <begin position="345"/>
        <end position="364"/>
    </location>
</feature>
<keyword evidence="7" id="KW-0963">Cytoplasm</keyword>
<organism evidence="22 23">
    <name type="scientific">Pedobacter alpinus</name>
    <dbReference type="NCBI Taxonomy" id="1590643"/>
    <lineage>
        <taxon>Bacteria</taxon>
        <taxon>Pseudomonadati</taxon>
        <taxon>Bacteroidota</taxon>
        <taxon>Sphingobacteriia</taxon>
        <taxon>Sphingobacteriales</taxon>
        <taxon>Sphingobacteriaceae</taxon>
        <taxon>Pedobacter</taxon>
    </lineage>
</organism>
<dbReference type="InterPro" id="IPR004358">
    <property type="entry name" value="Sig_transdc_His_kin-like_C"/>
</dbReference>
<dbReference type="SUPFAM" id="SSF55874">
    <property type="entry name" value="ATPase domain of HSP90 chaperone/DNA topoisomerase II/histidine kinase"/>
    <property type="match status" value="1"/>
</dbReference>
<comment type="function">
    <text evidence="17">Member of the two-component regulatory system NreB/NreC involved in the control of dissimilatory nitrate/nitrite reduction in response to oxygen. NreB functions as a direct oxygen sensor histidine kinase which is autophosphorylated, in the absence of oxygen, probably at the conserved histidine residue, and transfers its phosphate group probably to a conserved aspartate residue of NreC. NreB/NreC activates the expression of the nitrate (narGHJI) and nitrite (nir) reductase operons, as well as the putative nitrate transporter gene narT.</text>
</comment>
<evidence type="ECO:0000256" key="18">
    <source>
        <dbReference type="ARBA" id="ARBA00030800"/>
    </source>
</evidence>
<keyword evidence="23" id="KW-1185">Reference proteome</keyword>
<dbReference type="PANTHER" id="PTHR24421:SF10">
    <property type="entry name" value="NITRATE_NITRITE SENSOR PROTEIN NARQ"/>
    <property type="match status" value="1"/>
</dbReference>
<feature type="repeat" description="TPR" evidence="19">
    <location>
        <begin position="147"/>
        <end position="180"/>
    </location>
</feature>
<keyword evidence="16" id="KW-0411">Iron-sulfur</keyword>
<dbReference type="GO" id="GO:0005524">
    <property type="term" value="F:ATP binding"/>
    <property type="evidence" value="ECO:0007669"/>
    <property type="project" value="UniProtKB-KW"/>
</dbReference>
<dbReference type="InterPro" id="IPR011712">
    <property type="entry name" value="Sig_transdc_His_kin_sub3_dim/P"/>
</dbReference>
<keyword evidence="20" id="KW-0812">Transmembrane</keyword>
<keyword evidence="12" id="KW-0418">Kinase</keyword>
<dbReference type="InterPro" id="IPR003594">
    <property type="entry name" value="HATPase_dom"/>
</dbReference>
<keyword evidence="9" id="KW-0808">Transferase</keyword>
<keyword evidence="13 22" id="KW-0067">ATP-binding</keyword>
<evidence type="ECO:0000256" key="7">
    <source>
        <dbReference type="ARBA" id="ARBA00022490"/>
    </source>
</evidence>
<evidence type="ECO:0000256" key="13">
    <source>
        <dbReference type="ARBA" id="ARBA00022840"/>
    </source>
</evidence>
<evidence type="ECO:0000256" key="20">
    <source>
        <dbReference type="SAM" id="Phobius"/>
    </source>
</evidence>
<dbReference type="InterPro" id="IPR050482">
    <property type="entry name" value="Sensor_HK_TwoCompSys"/>
</dbReference>
<keyword evidence="11" id="KW-0547">Nucleotide-binding</keyword>
<dbReference type="Gene3D" id="3.30.565.10">
    <property type="entry name" value="Histidine kinase-like ATPase, C-terminal domain"/>
    <property type="match status" value="1"/>
</dbReference>
<dbReference type="Pfam" id="PF07730">
    <property type="entry name" value="HisKA_3"/>
    <property type="match status" value="1"/>
</dbReference>
<protein>
    <recommendedName>
        <fullName evidence="5">Oxygen sensor histidine kinase NreB</fullName>
        <ecNumber evidence="4">2.7.13.3</ecNumber>
    </recommendedName>
    <alternativeName>
        <fullName evidence="18">Nitrogen regulation protein B</fullName>
    </alternativeName>
</protein>
<keyword evidence="8" id="KW-0597">Phosphoprotein</keyword>
<keyword evidence="20" id="KW-0472">Membrane</keyword>
<comment type="subcellular location">
    <subcellularLocation>
        <location evidence="3">Cytoplasm</location>
    </subcellularLocation>
</comment>
<dbReference type="PANTHER" id="PTHR24421">
    <property type="entry name" value="NITRATE/NITRITE SENSOR PROTEIN NARX-RELATED"/>
    <property type="match status" value="1"/>
</dbReference>
<evidence type="ECO:0000256" key="3">
    <source>
        <dbReference type="ARBA" id="ARBA00004496"/>
    </source>
</evidence>
<dbReference type="PROSITE" id="PS50005">
    <property type="entry name" value="TPR"/>
    <property type="match status" value="1"/>
</dbReference>
<dbReference type="InterPro" id="IPR005467">
    <property type="entry name" value="His_kinase_dom"/>
</dbReference>
<evidence type="ECO:0000256" key="12">
    <source>
        <dbReference type="ARBA" id="ARBA00022777"/>
    </source>
</evidence>
<comment type="catalytic activity">
    <reaction evidence="1">
        <text>ATP + protein L-histidine = ADP + protein N-phospho-L-histidine.</text>
        <dbReference type="EC" id="2.7.13.3"/>
    </reaction>
</comment>
<dbReference type="PRINTS" id="PR00344">
    <property type="entry name" value="BCTRLSENSOR"/>
</dbReference>
<evidence type="ECO:0000256" key="2">
    <source>
        <dbReference type="ARBA" id="ARBA00001966"/>
    </source>
</evidence>
<keyword evidence="20" id="KW-1133">Transmembrane helix</keyword>
<evidence type="ECO:0000256" key="5">
    <source>
        <dbReference type="ARBA" id="ARBA00017322"/>
    </source>
</evidence>
<dbReference type="Pfam" id="PF13181">
    <property type="entry name" value="TPR_8"/>
    <property type="match status" value="1"/>
</dbReference>
<evidence type="ECO:0000256" key="9">
    <source>
        <dbReference type="ARBA" id="ARBA00022679"/>
    </source>
</evidence>
<dbReference type="EMBL" id="JBHULV010000038">
    <property type="protein sequence ID" value="MFD2732246.1"/>
    <property type="molecule type" value="Genomic_DNA"/>
</dbReference>
<evidence type="ECO:0000256" key="19">
    <source>
        <dbReference type="PROSITE-ProRule" id="PRU00339"/>
    </source>
</evidence>
<evidence type="ECO:0000313" key="23">
    <source>
        <dbReference type="Proteomes" id="UP001597546"/>
    </source>
</evidence>
<dbReference type="InterPro" id="IPR011990">
    <property type="entry name" value="TPR-like_helical_dom_sf"/>
</dbReference>
<evidence type="ECO:0000256" key="1">
    <source>
        <dbReference type="ARBA" id="ARBA00000085"/>
    </source>
</evidence>
<name>A0ABW5TVV6_9SPHI</name>
<reference evidence="23" key="1">
    <citation type="journal article" date="2019" name="Int. J. Syst. Evol. Microbiol.">
        <title>The Global Catalogue of Microorganisms (GCM) 10K type strain sequencing project: providing services to taxonomists for standard genome sequencing and annotation.</title>
        <authorList>
            <consortium name="The Broad Institute Genomics Platform"/>
            <consortium name="The Broad Institute Genome Sequencing Center for Infectious Disease"/>
            <person name="Wu L."/>
            <person name="Ma J."/>
        </authorList>
    </citation>
    <scope>NUCLEOTIDE SEQUENCE [LARGE SCALE GENOMIC DNA]</scope>
    <source>
        <strain evidence="23">KCTC 42456</strain>
    </source>
</reference>
<evidence type="ECO:0000256" key="8">
    <source>
        <dbReference type="ARBA" id="ARBA00022553"/>
    </source>
</evidence>
<evidence type="ECO:0000256" key="4">
    <source>
        <dbReference type="ARBA" id="ARBA00012438"/>
    </source>
</evidence>
<keyword evidence="10" id="KW-0479">Metal-binding</keyword>
<dbReference type="SMART" id="SM00028">
    <property type="entry name" value="TPR"/>
    <property type="match status" value="3"/>
</dbReference>
<gene>
    <name evidence="22" type="ORF">ACFSSE_11085</name>
</gene>
<feature type="domain" description="Histidine kinase" evidence="21">
    <location>
        <begin position="408"/>
        <end position="591"/>
    </location>
</feature>
<sequence>MKYLHTIILLLFIVSNVSAQTIYIKKPSKELEKLTDKVKNTTADSLIYFFNKGVLLSKKEKNIEAETQLNTLLIQRLYVGGEHDKTVKYFLTAVKQFENLKPYDERILLYFEGSGVYSKNKEFETALKFIKKGLEDAEKLNLSVFIADGYNRKGVVLERQGHLDEAMTLFQNSLKINEAIKDENAISYSLDNISGIYGAKNQPLKGLPFQKRSLAIRKKLNNEFAISIALINISESYNLLNQLDSAIIYAKQSLAISHKIHFVDLEQYTLNHLSEIYKKQGKYNLALNFKEQGITLKDSIFNEKKSQQIKELTTQYETEKKEQQIKDLSLKTKIKDLEIEKKNTLLILGVALLFLILMSVWFYLNQRKIKNKIALQKAIINQQDIATKAVLDAEERERRRIATDLHDGVGQMLSATLMNLNGFAANINDIPVDDRNNLEKSLALLNESYDEMRSISHQMMPNALLKAGLTTAVREFLSKIDESQIKINLDITGFKNKLNDNLETVLYRVIQESVNNVIKHAKATKLSLQLNKDEEGISITIEDNGVGFDPNKNKDGIGLSNIKSRINFINGTVEYDSAPGKGTFVNIFIPA</sequence>
<keyword evidence="14" id="KW-0408">Iron</keyword>
<dbReference type="SUPFAM" id="SSF48452">
    <property type="entry name" value="TPR-like"/>
    <property type="match status" value="1"/>
</dbReference>
<keyword evidence="15" id="KW-0902">Two-component regulatory system</keyword>
<evidence type="ECO:0000256" key="6">
    <source>
        <dbReference type="ARBA" id="ARBA00022485"/>
    </source>
</evidence>
<keyword evidence="19" id="KW-0802">TPR repeat</keyword>
<proteinExistence type="predicted"/>
<dbReference type="RefSeq" id="WP_379047798.1">
    <property type="nucleotide sequence ID" value="NZ_JBHSKW010000068.1"/>
</dbReference>
<comment type="caution">
    <text evidence="22">The sequence shown here is derived from an EMBL/GenBank/DDBJ whole genome shotgun (WGS) entry which is preliminary data.</text>
</comment>
<dbReference type="InterPro" id="IPR036890">
    <property type="entry name" value="HATPase_C_sf"/>
</dbReference>
<evidence type="ECO:0000256" key="17">
    <source>
        <dbReference type="ARBA" id="ARBA00024827"/>
    </source>
</evidence>
<dbReference type="Gene3D" id="1.20.5.1930">
    <property type="match status" value="1"/>
</dbReference>
<comment type="cofactor">
    <cofactor evidence="2">
        <name>[4Fe-4S] cluster</name>
        <dbReference type="ChEBI" id="CHEBI:49883"/>
    </cofactor>
</comment>
<keyword evidence="6" id="KW-0004">4Fe-4S</keyword>
<evidence type="ECO:0000256" key="15">
    <source>
        <dbReference type="ARBA" id="ARBA00023012"/>
    </source>
</evidence>